<protein>
    <submittedName>
        <fullName evidence="3">Divergent AAA domain protein</fullName>
    </submittedName>
</protein>
<dbReference type="Pfam" id="PF13412">
    <property type="entry name" value="HTH_24"/>
    <property type="match status" value="1"/>
</dbReference>
<proteinExistence type="predicted"/>
<dbReference type="Gene3D" id="1.10.10.10">
    <property type="entry name" value="Winged helix-like DNA-binding domain superfamily/Winged helix DNA-binding domain"/>
    <property type="match status" value="2"/>
</dbReference>
<gene>
    <name evidence="3" type="ORF">HMPREF9440_02093</name>
</gene>
<dbReference type="InterPro" id="IPR038461">
    <property type="entry name" value="Schlafen_AlbA_2_dom_sf"/>
</dbReference>
<dbReference type="Gene3D" id="3.30.950.30">
    <property type="entry name" value="Schlafen, AAA domain"/>
    <property type="match status" value="1"/>
</dbReference>
<dbReference type="SUPFAM" id="SSF46785">
    <property type="entry name" value="Winged helix' DNA-binding domain"/>
    <property type="match status" value="1"/>
</dbReference>
<dbReference type="AlphaFoldDB" id="H3KH53"/>
<dbReference type="Gene3D" id="3.30.565.60">
    <property type="match status" value="1"/>
</dbReference>
<dbReference type="PANTHER" id="PTHR30595">
    <property type="entry name" value="GLPR-RELATED TRANSCRIPTIONAL REPRESSOR"/>
    <property type="match status" value="1"/>
</dbReference>
<accession>H3KH53</accession>
<dbReference type="InterPro" id="IPR036390">
    <property type="entry name" value="WH_DNA-bd_sf"/>
</dbReference>
<keyword evidence="4" id="KW-1185">Reference proteome</keyword>
<dbReference type="PATRIC" id="fig|762967.3.peg.1649"/>
<dbReference type="RefSeq" id="WP_008543330.1">
    <property type="nucleotide sequence ID" value="NZ_JH605008.1"/>
</dbReference>
<name>H3KH53_9BURK</name>
<evidence type="ECO:0000259" key="2">
    <source>
        <dbReference type="Pfam" id="PF04326"/>
    </source>
</evidence>
<evidence type="ECO:0000313" key="4">
    <source>
        <dbReference type="Proteomes" id="UP000004956"/>
    </source>
</evidence>
<dbReference type="InterPro" id="IPR036388">
    <property type="entry name" value="WH-like_DNA-bd_sf"/>
</dbReference>
<dbReference type="Pfam" id="PF04326">
    <property type="entry name" value="SLFN_AlbA_2"/>
    <property type="match status" value="1"/>
</dbReference>
<dbReference type="Pfam" id="PF13749">
    <property type="entry name" value="HATPase_c_4"/>
    <property type="match status" value="1"/>
</dbReference>
<sequence>MIEIPETESLTVEFKSAPKSGLQDKTVIDAVVGMANTNGGVIYVGVADDGSVSGIEDRKIKWADPAKAKAFIYANTMPPVAAETEVHDVEGRLVLMILVPRASGLVSTMDGRFLERRMKFDKSPGNFPIYSYRIAHFLAQQGMFDYTATVVPGSSMEDLNPKEREHMRKAIAENVPTSYLLQLSDEDLDRVLGLVHTFEDGTTLPTVCGLLLIGHEERIRALLPNAEVVFQRLAGTIVHKTEELRLPLIRTYEVLMDRLTDVNPETELMEGFYREGIPDFSPAAYREGVLNALIHRDYTLPSRISVCFDDEGYTITSPGGFMRGITLDNLLTVEPRYRNPRLANAMSQIGLVERAGRGIDLIFEDSIVCGREWPDYSDSTDDSVRLIQRRRPMDVEFYRMIKRLKKIRGASTMVTLMILSALQMHGVLSKTELAEKTHYKPELIAFHLGRLEEEGFVERLGSKRSGFMISRSVYAGRQTSGRGPRRGPNLKEPVSSAEETLLDAAFRKGPLARRDAMSLLNISDKQAYGLLSRLCERGLLEAVGNRKARRYRFAQ</sequence>
<feature type="region of interest" description="Disordered" evidence="1">
    <location>
        <begin position="476"/>
        <end position="495"/>
    </location>
</feature>
<comment type="caution">
    <text evidence="3">The sequence shown here is derived from an EMBL/GenBank/DDBJ whole genome shotgun (WGS) entry which is preliminary data.</text>
</comment>
<dbReference type="STRING" id="762967.HMPREF9440_02093"/>
<dbReference type="InterPro" id="IPR007421">
    <property type="entry name" value="Schlafen_AlbA_2_dom"/>
</dbReference>
<feature type="domain" description="Schlafen AlbA-2" evidence="2">
    <location>
        <begin position="8"/>
        <end position="117"/>
    </location>
</feature>
<dbReference type="OrthoDB" id="9768354at2"/>
<organism evidence="3 4">
    <name type="scientific">Sutterella parvirubra YIT 11816</name>
    <dbReference type="NCBI Taxonomy" id="762967"/>
    <lineage>
        <taxon>Bacteria</taxon>
        <taxon>Pseudomonadati</taxon>
        <taxon>Pseudomonadota</taxon>
        <taxon>Betaproteobacteria</taxon>
        <taxon>Burkholderiales</taxon>
        <taxon>Sutterellaceae</taxon>
        <taxon>Sutterella</taxon>
    </lineage>
</organism>
<dbReference type="PANTHER" id="PTHR30595:SF6">
    <property type="entry name" value="SCHLAFEN ALBA-2 DOMAIN-CONTAINING PROTEIN"/>
    <property type="match status" value="1"/>
</dbReference>
<dbReference type="HOGENOM" id="CLU_024970_7_1_4"/>
<dbReference type="InterPro" id="IPR038475">
    <property type="entry name" value="RecG_C_sf"/>
</dbReference>
<dbReference type="EMBL" id="AFBQ01000314">
    <property type="protein sequence ID" value="EHY30546.1"/>
    <property type="molecule type" value="Genomic_DNA"/>
</dbReference>
<reference evidence="3 4" key="1">
    <citation type="submission" date="2011-11" db="EMBL/GenBank/DDBJ databases">
        <authorList>
            <person name="Weinstock G."/>
            <person name="Sodergren E."/>
            <person name="Clifton S."/>
            <person name="Fulton L."/>
            <person name="Fulton B."/>
            <person name="Courtney L."/>
            <person name="Fronick C."/>
            <person name="Harrison M."/>
            <person name="Strong C."/>
            <person name="Farmer C."/>
            <person name="Delahaunty K."/>
            <person name="Markovic C."/>
            <person name="Hall O."/>
            <person name="Minx P."/>
            <person name="Tomlinson C."/>
            <person name="Mitreva M."/>
            <person name="Hou S."/>
            <person name="Chen J."/>
            <person name="Wollam A."/>
            <person name="Pepin K.H."/>
            <person name="Johnson M."/>
            <person name="Bhonagiri V."/>
            <person name="Zhang X."/>
            <person name="Suruliraj S."/>
            <person name="Warren W."/>
            <person name="Chinwalla A."/>
            <person name="Mardis E.R."/>
            <person name="Wilson R.K."/>
        </authorList>
    </citation>
    <scope>NUCLEOTIDE SEQUENCE [LARGE SCALE GENOMIC DNA]</scope>
    <source>
        <strain evidence="3 4">YIT 11816</strain>
    </source>
</reference>
<evidence type="ECO:0000313" key="3">
    <source>
        <dbReference type="EMBL" id="EHY30546.1"/>
    </source>
</evidence>
<dbReference type="Proteomes" id="UP000004956">
    <property type="component" value="Unassembled WGS sequence"/>
</dbReference>
<evidence type="ECO:0000256" key="1">
    <source>
        <dbReference type="SAM" id="MobiDB-lite"/>
    </source>
</evidence>